<dbReference type="CDD" id="cd06179">
    <property type="entry name" value="MFS_TRI12_like"/>
    <property type="match status" value="1"/>
</dbReference>
<dbReference type="InterPro" id="IPR053791">
    <property type="entry name" value="MFS_Tri12-like"/>
</dbReference>
<feature type="transmembrane region" description="Helical" evidence="6">
    <location>
        <begin position="204"/>
        <end position="225"/>
    </location>
</feature>
<dbReference type="Gene3D" id="1.20.1250.20">
    <property type="entry name" value="MFS general substrate transporter like domains"/>
    <property type="match status" value="1"/>
</dbReference>
<dbReference type="Pfam" id="PF06609">
    <property type="entry name" value="TRI12"/>
    <property type="match status" value="1"/>
</dbReference>
<feature type="transmembrane region" description="Helical" evidence="6">
    <location>
        <begin position="50"/>
        <end position="75"/>
    </location>
</feature>
<feature type="transmembrane region" description="Helical" evidence="6">
    <location>
        <begin position="246"/>
        <end position="267"/>
    </location>
</feature>
<feature type="transmembrane region" description="Helical" evidence="6">
    <location>
        <begin position="279"/>
        <end position="300"/>
    </location>
</feature>
<dbReference type="GO" id="GO:0005886">
    <property type="term" value="C:plasma membrane"/>
    <property type="evidence" value="ECO:0007669"/>
    <property type="project" value="TreeGrafter"/>
</dbReference>
<accession>A0AA39CME2</accession>
<evidence type="ECO:0000256" key="2">
    <source>
        <dbReference type="ARBA" id="ARBA00022448"/>
    </source>
</evidence>
<dbReference type="SUPFAM" id="SSF103473">
    <property type="entry name" value="MFS general substrate transporter"/>
    <property type="match status" value="1"/>
</dbReference>
<evidence type="ECO:0000313" key="8">
    <source>
        <dbReference type="EMBL" id="KAJ9614616.1"/>
    </source>
</evidence>
<dbReference type="InterPro" id="IPR020846">
    <property type="entry name" value="MFS_dom"/>
</dbReference>
<gene>
    <name evidence="8" type="ORF">H2200_002753</name>
</gene>
<organism evidence="8 9">
    <name type="scientific">Cladophialophora chaetospira</name>
    <dbReference type="NCBI Taxonomy" id="386627"/>
    <lineage>
        <taxon>Eukaryota</taxon>
        <taxon>Fungi</taxon>
        <taxon>Dikarya</taxon>
        <taxon>Ascomycota</taxon>
        <taxon>Pezizomycotina</taxon>
        <taxon>Eurotiomycetes</taxon>
        <taxon>Chaetothyriomycetidae</taxon>
        <taxon>Chaetothyriales</taxon>
        <taxon>Herpotrichiellaceae</taxon>
        <taxon>Cladophialophora</taxon>
    </lineage>
</organism>
<keyword evidence="2" id="KW-0813">Transport</keyword>
<dbReference type="GO" id="GO:0022857">
    <property type="term" value="F:transmembrane transporter activity"/>
    <property type="evidence" value="ECO:0007669"/>
    <property type="project" value="InterPro"/>
</dbReference>
<name>A0AA39CME2_9EURO</name>
<dbReference type="PANTHER" id="PTHR23501:SF109">
    <property type="entry name" value="MAJOR FACILITATOR SUPERFAMILY (MFS) PROFILE DOMAIN-CONTAINING PROTEIN-RELATED"/>
    <property type="match status" value="1"/>
</dbReference>
<feature type="transmembrane region" description="Helical" evidence="6">
    <location>
        <begin position="320"/>
        <end position="341"/>
    </location>
</feature>
<evidence type="ECO:0000259" key="7">
    <source>
        <dbReference type="PROSITE" id="PS50850"/>
    </source>
</evidence>
<dbReference type="PROSITE" id="PS50850">
    <property type="entry name" value="MFS"/>
    <property type="match status" value="1"/>
</dbReference>
<comment type="caution">
    <text evidence="8">The sequence shown here is derived from an EMBL/GenBank/DDBJ whole genome shotgun (WGS) entry which is preliminary data.</text>
</comment>
<evidence type="ECO:0000256" key="3">
    <source>
        <dbReference type="ARBA" id="ARBA00022692"/>
    </source>
</evidence>
<evidence type="ECO:0000256" key="6">
    <source>
        <dbReference type="SAM" id="Phobius"/>
    </source>
</evidence>
<keyword evidence="9" id="KW-1185">Reference proteome</keyword>
<keyword evidence="3 6" id="KW-0812">Transmembrane</keyword>
<evidence type="ECO:0000313" key="9">
    <source>
        <dbReference type="Proteomes" id="UP001172673"/>
    </source>
</evidence>
<dbReference type="Proteomes" id="UP001172673">
    <property type="component" value="Unassembled WGS sequence"/>
</dbReference>
<feature type="domain" description="Major facilitator superfamily (MFS) profile" evidence="7">
    <location>
        <begin position="47"/>
        <end position="521"/>
    </location>
</feature>
<protein>
    <recommendedName>
        <fullName evidence="7">Major facilitator superfamily (MFS) profile domain-containing protein</fullName>
    </recommendedName>
</protein>
<dbReference type="InterPro" id="IPR005829">
    <property type="entry name" value="Sugar_transporter_CS"/>
</dbReference>
<sequence length="603" mass="64092">MASSKEASMQTAEHTEVLKIDSEVDMQTGQPQHDDDMEAYQSRKLDFRTVMALLALAFSYEACLFSFVLPAAILLTINADVGPSAQITWVATSWSLAIAVVQTIAGRCSDIFGRRNFFIVGNSLGVIGCAIASRAKTVNTIIAGSCLMGIGAGLQQLAFAAASEIVPRKHRGAAQSLLSVVSLPGSTFGSVIAFALVAHLTWRWAFYLGIIINGFALFLVVVFYWPPGFIGLHPDGKSRIQQIKELDFVGLTLFGGGLTTFLVGVSFGGNPYSWRDVHVVAPLLIGGLCVFVAFPLWEVLSSNKIEKLCPPHLFADVRGFVCPLGVVFASGMTLTSLQVLWPQQVQLLFTTVPTIVGWYTVAYNASATVGVVFGGPIFSYLRRTRYQFPFVVFMQVVFIGLMATVDQHTPARAIVFVGIASFMIGASQVMAILLIQFGASDQEIGVSTGLLNSVRSTGGAIAIAIYSSLIHSKATHNLVPDVASAAVKAGLPSASIESFIVALTSGSASALEAVRGITPAIIAAGVDAEKSVYAGAFKLVFEVSMVFGGLACIGASCIRSVDHKMTRQVAVKVDAPHLLGHGKGEAKVLSKTEEECKVPRLDV</sequence>
<feature type="transmembrane region" description="Helical" evidence="6">
    <location>
        <begin position="117"/>
        <end position="135"/>
    </location>
</feature>
<dbReference type="PROSITE" id="PS00216">
    <property type="entry name" value="SUGAR_TRANSPORT_1"/>
    <property type="match status" value="1"/>
</dbReference>
<dbReference type="PANTHER" id="PTHR23501">
    <property type="entry name" value="MAJOR FACILITATOR SUPERFAMILY"/>
    <property type="match status" value="1"/>
</dbReference>
<evidence type="ECO:0000256" key="4">
    <source>
        <dbReference type="ARBA" id="ARBA00022989"/>
    </source>
</evidence>
<reference evidence="8" key="1">
    <citation type="submission" date="2022-10" db="EMBL/GenBank/DDBJ databases">
        <title>Culturing micro-colonial fungi from biological soil crusts in the Mojave desert and describing Neophaeococcomyces mojavensis, and introducing the new genera and species Taxawa tesnikishii.</title>
        <authorList>
            <person name="Kurbessoian T."/>
            <person name="Stajich J.E."/>
        </authorList>
    </citation>
    <scope>NUCLEOTIDE SEQUENCE</scope>
    <source>
        <strain evidence="8">TK_41</strain>
    </source>
</reference>
<proteinExistence type="predicted"/>
<dbReference type="AlphaFoldDB" id="A0AA39CME2"/>
<keyword evidence="5 6" id="KW-0472">Membrane</keyword>
<feature type="transmembrane region" description="Helical" evidence="6">
    <location>
        <begin position="361"/>
        <end position="381"/>
    </location>
</feature>
<evidence type="ECO:0000256" key="5">
    <source>
        <dbReference type="ARBA" id="ARBA00023136"/>
    </source>
</evidence>
<feature type="transmembrane region" description="Helical" evidence="6">
    <location>
        <begin position="87"/>
        <end position="105"/>
    </location>
</feature>
<comment type="subcellular location">
    <subcellularLocation>
        <location evidence="1">Membrane</location>
        <topology evidence="1">Multi-pass membrane protein</topology>
    </subcellularLocation>
</comment>
<dbReference type="InterPro" id="IPR036259">
    <property type="entry name" value="MFS_trans_sf"/>
</dbReference>
<feature type="transmembrane region" description="Helical" evidence="6">
    <location>
        <begin position="388"/>
        <end position="405"/>
    </location>
</feature>
<keyword evidence="4 6" id="KW-1133">Transmembrane helix</keyword>
<dbReference type="InterPro" id="IPR010573">
    <property type="entry name" value="MFS_Str1/Tri12-like"/>
</dbReference>
<evidence type="ECO:0000256" key="1">
    <source>
        <dbReference type="ARBA" id="ARBA00004141"/>
    </source>
</evidence>
<dbReference type="EMBL" id="JAPDRK010000003">
    <property type="protein sequence ID" value="KAJ9614616.1"/>
    <property type="molecule type" value="Genomic_DNA"/>
</dbReference>
<feature type="transmembrane region" description="Helical" evidence="6">
    <location>
        <begin position="177"/>
        <end position="198"/>
    </location>
</feature>
<feature type="transmembrane region" description="Helical" evidence="6">
    <location>
        <begin position="411"/>
        <end position="435"/>
    </location>
</feature>
<feature type="transmembrane region" description="Helical" evidence="6">
    <location>
        <begin position="141"/>
        <end position="165"/>
    </location>
</feature>